<proteinExistence type="predicted"/>
<evidence type="ECO:0000313" key="1">
    <source>
        <dbReference type="EMBL" id="BDI29846.1"/>
    </source>
</evidence>
<dbReference type="EMBL" id="AP025739">
    <property type="protein sequence ID" value="BDI29846.1"/>
    <property type="molecule type" value="Genomic_DNA"/>
</dbReference>
<reference evidence="1 2" key="1">
    <citation type="journal article" date="2019" name="Int. J. Syst. Evol. Microbiol.">
        <title>Capsulimonas corticalis gen. nov., sp. nov., an aerobic capsulated bacterium, of a novel bacterial order, Capsulimonadales ord. nov., of the class Armatimonadia of the phylum Armatimonadetes.</title>
        <authorList>
            <person name="Li J."/>
            <person name="Kudo C."/>
            <person name="Tonouchi A."/>
        </authorList>
    </citation>
    <scope>NUCLEOTIDE SEQUENCE [LARGE SCALE GENOMIC DNA]</scope>
    <source>
        <strain evidence="1 2">AX-7</strain>
    </source>
</reference>
<organism evidence="1 2">
    <name type="scientific">Capsulimonas corticalis</name>
    <dbReference type="NCBI Taxonomy" id="2219043"/>
    <lineage>
        <taxon>Bacteria</taxon>
        <taxon>Bacillati</taxon>
        <taxon>Armatimonadota</taxon>
        <taxon>Armatimonadia</taxon>
        <taxon>Capsulimonadales</taxon>
        <taxon>Capsulimonadaceae</taxon>
        <taxon>Capsulimonas</taxon>
    </lineage>
</organism>
<keyword evidence="2" id="KW-1185">Reference proteome</keyword>
<name>A0A402D5A4_9BACT</name>
<evidence type="ECO:0000313" key="2">
    <source>
        <dbReference type="Proteomes" id="UP000287394"/>
    </source>
</evidence>
<protein>
    <submittedName>
        <fullName evidence="1">Uncharacterized protein</fullName>
    </submittedName>
</protein>
<dbReference type="OrthoDB" id="7859927at2"/>
<gene>
    <name evidence="1" type="ORF">CCAX7_18970</name>
</gene>
<dbReference type="Proteomes" id="UP000287394">
    <property type="component" value="Chromosome"/>
</dbReference>
<dbReference type="RefSeq" id="WP_125206330.1">
    <property type="nucleotide sequence ID" value="NZ_AP025739.1"/>
</dbReference>
<accession>A0A402D5A4</accession>
<sequence>MESQAPPKTQCARHGLSDSGLMCRHLLLESGKDYYACADVEGEAPQAWCALCDEVLCAEQGWTDRACGVADWKIVCVECYHSVLSRHHLVAISVGTDEPQ</sequence>
<dbReference type="KEGG" id="ccot:CCAX7_18970"/>
<dbReference type="AlphaFoldDB" id="A0A402D5A4"/>